<feature type="region of interest" description="Disordered" evidence="1">
    <location>
        <begin position="78"/>
        <end position="102"/>
    </location>
</feature>
<proteinExistence type="predicted"/>
<dbReference type="EMBL" id="KZ308684">
    <property type="protein sequence ID" value="KAG8233050.1"/>
    <property type="molecule type" value="Genomic_DNA"/>
</dbReference>
<evidence type="ECO:0000256" key="1">
    <source>
        <dbReference type="SAM" id="MobiDB-lite"/>
    </source>
</evidence>
<keyword evidence="3" id="KW-1185">Reference proteome</keyword>
<organism evidence="2 3">
    <name type="scientific">Ladona fulva</name>
    <name type="common">Scarce chaser dragonfly</name>
    <name type="synonym">Libellula fulva</name>
    <dbReference type="NCBI Taxonomy" id="123851"/>
    <lineage>
        <taxon>Eukaryota</taxon>
        <taxon>Metazoa</taxon>
        <taxon>Ecdysozoa</taxon>
        <taxon>Arthropoda</taxon>
        <taxon>Hexapoda</taxon>
        <taxon>Insecta</taxon>
        <taxon>Pterygota</taxon>
        <taxon>Palaeoptera</taxon>
        <taxon>Odonata</taxon>
        <taxon>Epiprocta</taxon>
        <taxon>Anisoptera</taxon>
        <taxon>Libelluloidea</taxon>
        <taxon>Libellulidae</taxon>
        <taxon>Ladona</taxon>
    </lineage>
</organism>
<dbReference type="AlphaFoldDB" id="A0A8K0KDT4"/>
<reference evidence="2" key="1">
    <citation type="submission" date="2013-04" db="EMBL/GenBank/DDBJ databases">
        <authorList>
            <person name="Qu J."/>
            <person name="Murali S.C."/>
            <person name="Bandaranaike D."/>
            <person name="Bellair M."/>
            <person name="Blankenburg K."/>
            <person name="Chao H."/>
            <person name="Dinh H."/>
            <person name="Doddapaneni H."/>
            <person name="Downs B."/>
            <person name="Dugan-Rocha S."/>
            <person name="Elkadiri S."/>
            <person name="Gnanaolivu R.D."/>
            <person name="Hernandez B."/>
            <person name="Javaid M."/>
            <person name="Jayaseelan J.C."/>
            <person name="Lee S."/>
            <person name="Li M."/>
            <person name="Ming W."/>
            <person name="Munidasa M."/>
            <person name="Muniz J."/>
            <person name="Nguyen L."/>
            <person name="Ongeri F."/>
            <person name="Osuji N."/>
            <person name="Pu L.-L."/>
            <person name="Puazo M."/>
            <person name="Qu C."/>
            <person name="Quiroz J."/>
            <person name="Raj R."/>
            <person name="Weissenberger G."/>
            <person name="Xin Y."/>
            <person name="Zou X."/>
            <person name="Han Y."/>
            <person name="Richards S."/>
            <person name="Worley K."/>
            <person name="Muzny D."/>
            <person name="Gibbs R."/>
        </authorList>
    </citation>
    <scope>NUCLEOTIDE SEQUENCE</scope>
    <source>
        <strain evidence="2">Sampled in the wild</strain>
    </source>
</reference>
<accession>A0A8K0KDT4</accession>
<dbReference type="Proteomes" id="UP000792457">
    <property type="component" value="Unassembled WGS sequence"/>
</dbReference>
<reference evidence="2" key="2">
    <citation type="submission" date="2017-10" db="EMBL/GenBank/DDBJ databases">
        <title>Ladona fulva Genome sequencing and assembly.</title>
        <authorList>
            <person name="Murali S."/>
            <person name="Richards S."/>
            <person name="Bandaranaike D."/>
            <person name="Bellair M."/>
            <person name="Blankenburg K."/>
            <person name="Chao H."/>
            <person name="Dinh H."/>
            <person name="Doddapaneni H."/>
            <person name="Dugan-Rocha S."/>
            <person name="Elkadiri S."/>
            <person name="Gnanaolivu R."/>
            <person name="Hernandez B."/>
            <person name="Skinner E."/>
            <person name="Javaid M."/>
            <person name="Lee S."/>
            <person name="Li M."/>
            <person name="Ming W."/>
            <person name="Munidasa M."/>
            <person name="Muniz J."/>
            <person name="Nguyen L."/>
            <person name="Hughes D."/>
            <person name="Osuji N."/>
            <person name="Pu L.-L."/>
            <person name="Puazo M."/>
            <person name="Qu C."/>
            <person name="Quiroz J."/>
            <person name="Raj R."/>
            <person name="Weissenberger G."/>
            <person name="Xin Y."/>
            <person name="Zou X."/>
            <person name="Han Y."/>
            <person name="Worley K."/>
            <person name="Muzny D."/>
            <person name="Gibbs R."/>
        </authorList>
    </citation>
    <scope>NUCLEOTIDE SEQUENCE</scope>
    <source>
        <strain evidence="2">Sampled in the wild</strain>
    </source>
</reference>
<dbReference type="OrthoDB" id="9895503at2759"/>
<comment type="caution">
    <text evidence="2">The sequence shown here is derived from an EMBL/GenBank/DDBJ whole genome shotgun (WGS) entry which is preliminary data.</text>
</comment>
<feature type="compositionally biased region" description="Acidic residues" evidence="1">
    <location>
        <begin position="78"/>
        <end position="93"/>
    </location>
</feature>
<evidence type="ECO:0000313" key="2">
    <source>
        <dbReference type="EMBL" id="KAG8233050.1"/>
    </source>
</evidence>
<evidence type="ECO:0000313" key="3">
    <source>
        <dbReference type="Proteomes" id="UP000792457"/>
    </source>
</evidence>
<protein>
    <submittedName>
        <fullName evidence="2">Uncharacterized protein</fullName>
    </submittedName>
</protein>
<name>A0A8K0KDT4_LADFU</name>
<gene>
    <name evidence="2" type="ORF">J437_LFUL004271</name>
</gene>
<sequence>MLLQFCLLLHHVETRCGPRLIVKGFTIFTQFGELSPSEILSVFQEFISWPEYSTSSFLPSMHTTLLKKYVDLNKDDGDEHDLESVEENLDDDSQTYRHGFDL</sequence>